<protein>
    <submittedName>
        <fullName evidence="2">Putative secreted protein</fullName>
    </submittedName>
</protein>
<feature type="chain" id="PRO_5014811524" evidence="1">
    <location>
        <begin position="18"/>
        <end position="70"/>
    </location>
</feature>
<proteinExistence type="predicted"/>
<feature type="signal peptide" evidence="1">
    <location>
        <begin position="1"/>
        <end position="17"/>
    </location>
</feature>
<sequence length="70" mass="7500">MLVSLFCFTALPRALLSQLQLQSFSPKASCSRLKNCSKSLTSGSSTSRLLFSSRVLSEGSCQLAVPKLTS</sequence>
<reference evidence="2" key="1">
    <citation type="submission" date="2018-01" db="EMBL/GenBank/DDBJ databases">
        <title>An insight into the sialome of Amazonian anophelines.</title>
        <authorList>
            <person name="Ribeiro J.M."/>
            <person name="Scarpassa V."/>
            <person name="Calvo E."/>
        </authorList>
    </citation>
    <scope>NUCLEOTIDE SEQUENCE</scope>
    <source>
        <tissue evidence="2">Salivary glands</tissue>
    </source>
</reference>
<evidence type="ECO:0000313" key="2">
    <source>
        <dbReference type="EMBL" id="MBW48944.1"/>
    </source>
</evidence>
<name>A0A2M4B7A5_9DIPT</name>
<keyword evidence="1" id="KW-0732">Signal</keyword>
<dbReference type="EMBL" id="GGFK01015623">
    <property type="protein sequence ID" value="MBW48944.1"/>
    <property type="molecule type" value="Transcribed_RNA"/>
</dbReference>
<dbReference type="AlphaFoldDB" id="A0A2M4B7A5"/>
<accession>A0A2M4B7A5</accession>
<evidence type="ECO:0000256" key="1">
    <source>
        <dbReference type="SAM" id="SignalP"/>
    </source>
</evidence>
<organism evidence="2">
    <name type="scientific">Anopheles triannulatus</name>
    <dbReference type="NCBI Taxonomy" id="58253"/>
    <lineage>
        <taxon>Eukaryota</taxon>
        <taxon>Metazoa</taxon>
        <taxon>Ecdysozoa</taxon>
        <taxon>Arthropoda</taxon>
        <taxon>Hexapoda</taxon>
        <taxon>Insecta</taxon>
        <taxon>Pterygota</taxon>
        <taxon>Neoptera</taxon>
        <taxon>Endopterygota</taxon>
        <taxon>Diptera</taxon>
        <taxon>Nematocera</taxon>
        <taxon>Culicoidea</taxon>
        <taxon>Culicidae</taxon>
        <taxon>Anophelinae</taxon>
        <taxon>Anopheles</taxon>
    </lineage>
</organism>